<sequence length="81" mass="8604">MNTGEAGHWFSRCERATQEWLLANPGAALPLTAFDAVIGAGGTPVRIQTPDGARSEAYYLHPADSEYLTELRAAGLSGNGR</sequence>
<gene>
    <name evidence="1" type="ORF">CLV46_0171</name>
</gene>
<proteinExistence type="predicted"/>
<comment type="caution">
    <text evidence="1">The sequence shown here is derived from an EMBL/GenBank/DDBJ whole genome shotgun (WGS) entry which is preliminary data.</text>
</comment>
<dbReference type="RefSeq" id="WP_100363047.1">
    <property type="nucleotide sequence ID" value="NZ_PGFF01000001.1"/>
</dbReference>
<name>A0A2M9CFI8_9MICO</name>
<dbReference type="Proteomes" id="UP000228758">
    <property type="component" value="Unassembled WGS sequence"/>
</dbReference>
<dbReference type="EMBL" id="PGFF01000001">
    <property type="protein sequence ID" value="PJJ70649.1"/>
    <property type="molecule type" value="Genomic_DNA"/>
</dbReference>
<evidence type="ECO:0000313" key="1">
    <source>
        <dbReference type="EMBL" id="PJJ70649.1"/>
    </source>
</evidence>
<dbReference type="AlphaFoldDB" id="A0A2M9CFI8"/>
<organism evidence="1 2">
    <name type="scientific">Diaminobutyricimonas aerilata</name>
    <dbReference type="NCBI Taxonomy" id="1162967"/>
    <lineage>
        <taxon>Bacteria</taxon>
        <taxon>Bacillati</taxon>
        <taxon>Actinomycetota</taxon>
        <taxon>Actinomycetes</taxon>
        <taxon>Micrococcales</taxon>
        <taxon>Microbacteriaceae</taxon>
        <taxon>Diaminobutyricimonas</taxon>
    </lineage>
</organism>
<keyword evidence="2" id="KW-1185">Reference proteome</keyword>
<dbReference type="OrthoDB" id="5121155at2"/>
<reference evidence="1 2" key="1">
    <citation type="submission" date="2017-11" db="EMBL/GenBank/DDBJ databases">
        <title>Genomic Encyclopedia of Archaeal and Bacterial Type Strains, Phase II (KMG-II): From Individual Species to Whole Genera.</title>
        <authorList>
            <person name="Goeker M."/>
        </authorList>
    </citation>
    <scope>NUCLEOTIDE SEQUENCE [LARGE SCALE GENOMIC DNA]</scope>
    <source>
        <strain evidence="1 2">DSM 27393</strain>
    </source>
</reference>
<protein>
    <submittedName>
        <fullName evidence="1">Uncharacterized protein</fullName>
    </submittedName>
</protein>
<accession>A0A2M9CFI8</accession>
<evidence type="ECO:0000313" key="2">
    <source>
        <dbReference type="Proteomes" id="UP000228758"/>
    </source>
</evidence>